<dbReference type="Proteomes" id="UP001165341">
    <property type="component" value="Unassembled WGS sequence"/>
</dbReference>
<evidence type="ECO:0000313" key="4">
    <source>
        <dbReference type="EMBL" id="MCI4656618.1"/>
    </source>
</evidence>
<sequence length="232" mass="24331">MSARSVIIEATAGLLARSPSGDISTRAVCEAAGVQQPVIYRLFGDKDGLLAATVDHVWDQYLGMKRAAEESADPLTDLRAGWDSHSAFALAHPNAYRLLFGSGGVAKAESADEAMRLLRLVLDRLAAEGRLLVAPEIAARVVMAANTGVSLALILHPALYPDASLSSTMRDIVLGSLVSGATPTPGAGESGRIAAITLRTTLPTLPGELFSDREAGLLDEWLGRIQSSSPTD</sequence>
<proteinExistence type="predicted"/>
<dbReference type="Gene3D" id="1.10.357.10">
    <property type="entry name" value="Tetracycline Repressor, domain 2"/>
    <property type="match status" value="1"/>
</dbReference>
<feature type="domain" description="HTH tetR-type" evidence="3">
    <location>
        <begin position="1"/>
        <end position="61"/>
    </location>
</feature>
<dbReference type="InterPro" id="IPR001647">
    <property type="entry name" value="HTH_TetR"/>
</dbReference>
<dbReference type="EMBL" id="JALGAR010000001">
    <property type="protein sequence ID" value="MCI4656618.1"/>
    <property type="molecule type" value="Genomic_DNA"/>
</dbReference>
<dbReference type="InterPro" id="IPR036271">
    <property type="entry name" value="Tet_transcr_reg_TetR-rel_C_sf"/>
</dbReference>
<evidence type="ECO:0000256" key="2">
    <source>
        <dbReference type="PROSITE-ProRule" id="PRU00335"/>
    </source>
</evidence>
<organism evidence="4 5">
    <name type="scientific">Cryobacterium zhongshanensis</name>
    <dbReference type="NCBI Taxonomy" id="2928153"/>
    <lineage>
        <taxon>Bacteria</taxon>
        <taxon>Bacillati</taxon>
        <taxon>Actinomycetota</taxon>
        <taxon>Actinomycetes</taxon>
        <taxon>Micrococcales</taxon>
        <taxon>Microbacteriaceae</taxon>
        <taxon>Cryobacterium</taxon>
    </lineage>
</organism>
<dbReference type="Pfam" id="PF00440">
    <property type="entry name" value="TetR_N"/>
    <property type="match status" value="1"/>
</dbReference>
<dbReference type="AlphaFoldDB" id="A0AA41UDR8"/>
<protein>
    <submittedName>
        <fullName evidence="4">TetR/AcrR family transcriptional regulator</fullName>
    </submittedName>
</protein>
<dbReference type="SUPFAM" id="SSF46689">
    <property type="entry name" value="Homeodomain-like"/>
    <property type="match status" value="1"/>
</dbReference>
<dbReference type="GO" id="GO:0003700">
    <property type="term" value="F:DNA-binding transcription factor activity"/>
    <property type="evidence" value="ECO:0007669"/>
    <property type="project" value="TreeGrafter"/>
</dbReference>
<keyword evidence="1 2" id="KW-0238">DNA-binding</keyword>
<dbReference type="PANTHER" id="PTHR30055">
    <property type="entry name" value="HTH-TYPE TRANSCRIPTIONAL REGULATOR RUTR"/>
    <property type="match status" value="1"/>
</dbReference>
<evidence type="ECO:0000313" key="5">
    <source>
        <dbReference type="Proteomes" id="UP001165341"/>
    </source>
</evidence>
<dbReference type="PROSITE" id="PS50977">
    <property type="entry name" value="HTH_TETR_2"/>
    <property type="match status" value="1"/>
</dbReference>
<dbReference type="GO" id="GO:0000976">
    <property type="term" value="F:transcription cis-regulatory region binding"/>
    <property type="evidence" value="ECO:0007669"/>
    <property type="project" value="TreeGrafter"/>
</dbReference>
<gene>
    <name evidence="4" type="ORF">MQH31_02155</name>
</gene>
<dbReference type="SUPFAM" id="SSF48498">
    <property type="entry name" value="Tetracyclin repressor-like, C-terminal domain"/>
    <property type="match status" value="1"/>
</dbReference>
<dbReference type="InterPro" id="IPR009057">
    <property type="entry name" value="Homeodomain-like_sf"/>
</dbReference>
<evidence type="ECO:0000256" key="1">
    <source>
        <dbReference type="ARBA" id="ARBA00023125"/>
    </source>
</evidence>
<comment type="caution">
    <text evidence="4">The sequence shown here is derived from an EMBL/GenBank/DDBJ whole genome shotgun (WGS) entry which is preliminary data.</text>
</comment>
<keyword evidence="5" id="KW-1185">Reference proteome</keyword>
<name>A0AA41UDR8_9MICO</name>
<accession>A0AA41UDR8</accession>
<dbReference type="PANTHER" id="PTHR30055:SF209">
    <property type="entry name" value="POSSIBLE TRANSCRIPTIONAL REGULATORY PROTEIN (PROBABLY TETR-FAMILY)"/>
    <property type="match status" value="1"/>
</dbReference>
<dbReference type="RefSeq" id="WP_243010735.1">
    <property type="nucleotide sequence ID" value="NZ_JALGAR010000001.1"/>
</dbReference>
<reference evidence="4" key="1">
    <citation type="submission" date="2022-03" db="EMBL/GenBank/DDBJ databases">
        <title>Cryobacterium sp. nov. strain ZS14-85, isolated from Antarctic soil.</title>
        <authorList>
            <person name="Li J."/>
            <person name="Niu G."/>
        </authorList>
    </citation>
    <scope>NUCLEOTIDE SEQUENCE</scope>
    <source>
        <strain evidence="4">ZS14-85</strain>
    </source>
</reference>
<evidence type="ECO:0000259" key="3">
    <source>
        <dbReference type="PROSITE" id="PS50977"/>
    </source>
</evidence>
<feature type="DNA-binding region" description="H-T-H motif" evidence="2">
    <location>
        <begin position="24"/>
        <end position="43"/>
    </location>
</feature>
<dbReference type="InterPro" id="IPR050109">
    <property type="entry name" value="HTH-type_TetR-like_transc_reg"/>
</dbReference>